<dbReference type="Gene3D" id="3.40.50.12580">
    <property type="match status" value="1"/>
</dbReference>
<proteinExistence type="predicted"/>
<dbReference type="RefSeq" id="WP_157526659.1">
    <property type="nucleotide sequence ID" value="NZ_CP066775.1"/>
</dbReference>
<dbReference type="SUPFAM" id="SSF53756">
    <property type="entry name" value="UDP-Glycosyltransferase/glycogen phosphorylase"/>
    <property type="match status" value="1"/>
</dbReference>
<dbReference type="InterPro" id="IPR043148">
    <property type="entry name" value="TagF_C"/>
</dbReference>
<protein>
    <submittedName>
        <fullName evidence="1">Uncharacterized protein</fullName>
    </submittedName>
</protein>
<dbReference type="KEGG" id="mgik:GO620_005120"/>
<keyword evidence="2" id="KW-1185">Reference proteome</keyword>
<dbReference type="EMBL" id="CP066775">
    <property type="protein sequence ID" value="QQL50842.1"/>
    <property type="molecule type" value="Genomic_DNA"/>
</dbReference>
<evidence type="ECO:0000313" key="2">
    <source>
        <dbReference type="Proteomes" id="UP000429232"/>
    </source>
</evidence>
<gene>
    <name evidence="1" type="ORF">GO620_005120</name>
</gene>
<sequence length="429" mass="48572">MGFTSKLKKLVPALKAKDTIDEMTVCDVLLLCNDADRGDLKFGLPYSKLLDSVQEDLTARGYNCKQFAPPLSTIVGDLAWAKPYSATRLFLSVYLSGKLKNLFNKISNKSTLPAGYAERYIYKKVLEMTRPQMVIVIGAPAALCQEARKLSIPVMELLHGIGYVGIKWNWDKEPVGNLPTHILSLDPVSSESFSPLKEKGIQIIEIPHPWYIRFNEDAESQENIDPKWLEKPTSIPKDKKIILLSLTWGYDGDHGPYDHFANILPNGLIYDEVLQVIRETRDDVFWCIRRHPVQSRNKKYDYQIPFLNQLVAECPNCEWEESTNSTLHSILPVCDGNIAMFSMTVYEAAAVGVKSLMLCPTAMEGNINGDFFPDLEKSGYLIKAEPNVEVIRKWVANVKKGKPFSFTNSTAESWNSLLMEMKPKRLTER</sequence>
<dbReference type="AlphaFoldDB" id="A0A6I4IPD1"/>
<evidence type="ECO:0000313" key="1">
    <source>
        <dbReference type="EMBL" id="QQL50842.1"/>
    </source>
</evidence>
<dbReference type="Proteomes" id="UP000429232">
    <property type="component" value="Chromosome"/>
</dbReference>
<reference evidence="1 2" key="1">
    <citation type="submission" date="2020-12" db="EMBL/GenBank/DDBJ databases">
        <title>HMF7856_wgs.fasta genome submission.</title>
        <authorList>
            <person name="Kang H."/>
            <person name="Kim H."/>
            <person name="Joh K."/>
        </authorList>
    </citation>
    <scope>NUCLEOTIDE SEQUENCE [LARGE SCALE GENOMIC DNA]</scope>
    <source>
        <strain evidence="1 2">HMF7856</strain>
    </source>
</reference>
<accession>A0A6I4IPD1</accession>
<name>A0A6I4IPD1_9SPHI</name>
<organism evidence="1 2">
    <name type="scientific">Mucilaginibacter ginkgonis</name>
    <dbReference type="NCBI Taxonomy" id="2682091"/>
    <lineage>
        <taxon>Bacteria</taxon>
        <taxon>Pseudomonadati</taxon>
        <taxon>Bacteroidota</taxon>
        <taxon>Sphingobacteriia</taxon>
        <taxon>Sphingobacteriales</taxon>
        <taxon>Sphingobacteriaceae</taxon>
        <taxon>Mucilaginibacter</taxon>
    </lineage>
</organism>